<evidence type="ECO:0008006" key="3">
    <source>
        <dbReference type="Google" id="ProtNLM"/>
    </source>
</evidence>
<dbReference type="EMBL" id="MFNF01000001">
    <property type="protein sequence ID" value="OGH04946.1"/>
    <property type="molecule type" value="Genomic_DNA"/>
</dbReference>
<accession>A0A1F6H3N4</accession>
<evidence type="ECO:0000313" key="1">
    <source>
        <dbReference type="EMBL" id="OGH04946.1"/>
    </source>
</evidence>
<dbReference type="AlphaFoldDB" id="A0A1F6H3N4"/>
<proteinExistence type="predicted"/>
<gene>
    <name evidence="1" type="ORF">A2557_08200</name>
</gene>
<comment type="caution">
    <text evidence="1">The sequence shown here is derived from an EMBL/GenBank/DDBJ whole genome shotgun (WGS) entry which is preliminary data.</text>
</comment>
<name>A0A1F6H3N4_9PROT</name>
<dbReference type="Proteomes" id="UP000177583">
    <property type="component" value="Unassembled WGS sequence"/>
</dbReference>
<reference evidence="1 2" key="1">
    <citation type="journal article" date="2016" name="Nat. Commun.">
        <title>Thousands of microbial genomes shed light on interconnected biogeochemical processes in an aquifer system.</title>
        <authorList>
            <person name="Anantharaman K."/>
            <person name="Brown C.T."/>
            <person name="Hug L.A."/>
            <person name="Sharon I."/>
            <person name="Castelle C.J."/>
            <person name="Probst A.J."/>
            <person name="Thomas B.C."/>
            <person name="Singh A."/>
            <person name="Wilkins M.J."/>
            <person name="Karaoz U."/>
            <person name="Brodie E.L."/>
            <person name="Williams K.H."/>
            <person name="Hubbard S.S."/>
            <person name="Banfield J.F."/>
        </authorList>
    </citation>
    <scope>NUCLEOTIDE SEQUENCE [LARGE SCALE GENOMIC DNA]</scope>
</reference>
<sequence>MEVSLSELEKGPLDLEFEAPLTRLEGRAIGGPIRAWARIELKGEQVALKGNYQVLLACTCDRCTRPLELPVTGELELLLVQSESQEPASDDQEFSLEGPDQDYFTGNQVLLDTYFEDQLILDLPLQILCQEECLGLCGRCGGDLNLGQCTCPKWNPDSPFAVLKDLINPKDS</sequence>
<dbReference type="InterPro" id="IPR003772">
    <property type="entry name" value="YceD"/>
</dbReference>
<protein>
    <recommendedName>
        <fullName evidence="3">DUF177 domain-containing protein</fullName>
    </recommendedName>
</protein>
<dbReference type="PANTHER" id="PTHR34374:SF1">
    <property type="entry name" value="LARGE RIBOSOMAL RNA SUBUNIT ACCUMULATION PROTEIN YCED HOMOLOG 1, CHLOROPLASTIC"/>
    <property type="match status" value="1"/>
</dbReference>
<dbReference type="PANTHER" id="PTHR34374">
    <property type="entry name" value="LARGE RIBOSOMAL RNA SUBUNIT ACCUMULATION PROTEIN YCED HOMOLOG 1, CHLOROPLASTIC"/>
    <property type="match status" value="1"/>
</dbReference>
<evidence type="ECO:0000313" key="2">
    <source>
        <dbReference type="Proteomes" id="UP000177583"/>
    </source>
</evidence>
<dbReference type="Pfam" id="PF02620">
    <property type="entry name" value="YceD"/>
    <property type="match status" value="1"/>
</dbReference>
<organism evidence="1 2">
    <name type="scientific">Candidatus Lambdaproteobacteria bacterium RIFOXYD2_FULL_56_26</name>
    <dbReference type="NCBI Taxonomy" id="1817773"/>
    <lineage>
        <taxon>Bacteria</taxon>
        <taxon>Pseudomonadati</taxon>
        <taxon>Pseudomonadota</taxon>
        <taxon>Candidatus Lambdaproteobacteria</taxon>
    </lineage>
</organism>